<accession>A0A402A9Q8</accession>
<organism evidence="3 4">
    <name type="scientific">Tengunoibacter tsumagoiensis</name>
    <dbReference type="NCBI Taxonomy" id="2014871"/>
    <lineage>
        <taxon>Bacteria</taxon>
        <taxon>Bacillati</taxon>
        <taxon>Chloroflexota</taxon>
        <taxon>Ktedonobacteria</taxon>
        <taxon>Ktedonobacterales</taxon>
        <taxon>Dictyobacteraceae</taxon>
        <taxon>Tengunoibacter</taxon>
    </lineage>
</organism>
<evidence type="ECO:0000313" key="3">
    <source>
        <dbReference type="EMBL" id="GCE15914.1"/>
    </source>
</evidence>
<evidence type="ECO:0000313" key="4">
    <source>
        <dbReference type="Proteomes" id="UP000287352"/>
    </source>
</evidence>
<dbReference type="EMBL" id="BIFR01000002">
    <property type="protein sequence ID" value="GCE15914.1"/>
    <property type="molecule type" value="Genomic_DNA"/>
</dbReference>
<dbReference type="Pfam" id="PF13204">
    <property type="entry name" value="Apiosidase"/>
    <property type="match status" value="1"/>
</dbReference>
<evidence type="ECO:0008006" key="5">
    <source>
        <dbReference type="Google" id="ProtNLM"/>
    </source>
</evidence>
<dbReference type="InterPro" id="IPR024749">
    <property type="entry name" value="Collagen-bd_put"/>
</dbReference>
<gene>
    <name evidence="3" type="ORF">KTT_57730</name>
</gene>
<dbReference type="PANTHER" id="PTHR37836:SF3">
    <property type="entry name" value="ENDOGLUCANASE"/>
    <property type="match status" value="1"/>
</dbReference>
<evidence type="ECO:0000259" key="1">
    <source>
        <dbReference type="Pfam" id="PF12904"/>
    </source>
</evidence>
<protein>
    <recommendedName>
        <fullName evidence="5">DUF4038 domain-containing protein</fullName>
    </recommendedName>
</protein>
<comment type="caution">
    <text evidence="3">The sequence shown here is derived from an EMBL/GenBank/DDBJ whole genome shotgun (WGS) entry which is preliminary data.</text>
</comment>
<dbReference type="RefSeq" id="WP_126583316.1">
    <property type="nucleotide sequence ID" value="NZ_BIFR01000002.1"/>
</dbReference>
<dbReference type="OrthoDB" id="59486at2"/>
<keyword evidence="4" id="KW-1185">Reference proteome</keyword>
<evidence type="ECO:0000259" key="2">
    <source>
        <dbReference type="Pfam" id="PF13204"/>
    </source>
</evidence>
<dbReference type="InterPro" id="IPR025277">
    <property type="entry name" value="Apiosidase-like_cat_dom"/>
</dbReference>
<feature type="domain" description="Putative collagen-binding" evidence="1">
    <location>
        <begin position="331"/>
        <end position="422"/>
    </location>
</feature>
<dbReference type="PANTHER" id="PTHR37836">
    <property type="entry name" value="LMO1036 PROTEIN"/>
    <property type="match status" value="1"/>
</dbReference>
<dbReference type="InterPro" id="IPR017853">
    <property type="entry name" value="GH"/>
</dbReference>
<dbReference type="Gene3D" id="3.20.20.80">
    <property type="entry name" value="Glycosidases"/>
    <property type="match status" value="1"/>
</dbReference>
<proteinExistence type="predicted"/>
<dbReference type="AlphaFoldDB" id="A0A402A9Q8"/>
<dbReference type="SUPFAM" id="SSF51445">
    <property type="entry name" value="(Trans)glycosidases"/>
    <property type="match status" value="1"/>
</dbReference>
<name>A0A402A9Q8_9CHLR</name>
<dbReference type="Proteomes" id="UP000287352">
    <property type="component" value="Unassembled WGS sequence"/>
</dbReference>
<feature type="domain" description="Apiosidase-like catalytic" evidence="2">
    <location>
        <begin position="7"/>
        <end position="328"/>
    </location>
</feature>
<sequence>MQTLKVSDNRRYLVTEDNQPFFWLGDTAWELFHRLSREEAHDYLENRSQKGFSVIQAVILAEVDGLHTPNPYGQIPLFNDDPTTPNEAYFQHVDAILQIAEEQGLYIGLLPTWADKIRPAWAANSKVIFTHENAYIYGRYLGERYRNATNIIWVLGGDRSSDGLEEFWAQMAAGLKEGLGHPSLMTFHPMGGYSSSAWLQQADWLDFHMLQSGHNNHDNPTWEMIAHDYALLPVRPTFDGEANYEDHPVNWRPELGYFTDYDVRKQTYRSIFAGGFGITYGHQSIWQMYQEKREPVAAPLYHWRAALDRPGAFQMLHVRNLLLSRPFLTRIPDQKLLISEHAVPAKYVVATRDSEGSFAFVYLPVANQKVHLDLSSLSSSRLKIWWYNPRTGEPMLYGEIERSSSFSIRSPDNGPDWVLVIDDGERNSPPPGQY</sequence>
<dbReference type="Pfam" id="PF12904">
    <property type="entry name" value="Collagen_bind_2"/>
    <property type="match status" value="1"/>
</dbReference>
<reference evidence="4" key="1">
    <citation type="submission" date="2018-12" db="EMBL/GenBank/DDBJ databases">
        <title>Tengunoibacter tsumagoiensis gen. nov., sp. nov., Dictyobacter kobayashii sp. nov., D. alpinus sp. nov., and D. joshuensis sp. nov. and description of Dictyobacteraceae fam. nov. within the order Ktedonobacterales isolated from Tengu-no-mugimeshi.</title>
        <authorList>
            <person name="Wang C.M."/>
            <person name="Zheng Y."/>
            <person name="Sakai Y."/>
            <person name="Toyoda A."/>
            <person name="Minakuchi Y."/>
            <person name="Abe K."/>
            <person name="Yokota A."/>
            <person name="Yabe S."/>
        </authorList>
    </citation>
    <scope>NUCLEOTIDE SEQUENCE [LARGE SCALE GENOMIC DNA]</scope>
    <source>
        <strain evidence="4">Uno3</strain>
    </source>
</reference>